<feature type="region of interest" description="Disordered" evidence="6">
    <location>
        <begin position="141"/>
        <end position="160"/>
    </location>
</feature>
<feature type="non-terminal residue" evidence="8">
    <location>
        <position position="1"/>
    </location>
</feature>
<feature type="compositionally biased region" description="Low complexity" evidence="6">
    <location>
        <begin position="499"/>
        <end position="512"/>
    </location>
</feature>
<feature type="domain" description="C3H1-type" evidence="7">
    <location>
        <begin position="340"/>
        <end position="375"/>
    </location>
</feature>
<protein>
    <recommendedName>
        <fullName evidence="7">C3H1-type domain-containing protein</fullName>
    </recommendedName>
</protein>
<evidence type="ECO:0000256" key="4">
    <source>
        <dbReference type="ARBA" id="ARBA00023125"/>
    </source>
</evidence>
<evidence type="ECO:0000259" key="7">
    <source>
        <dbReference type="PROSITE" id="PS50103"/>
    </source>
</evidence>
<feature type="region of interest" description="Disordered" evidence="6">
    <location>
        <begin position="217"/>
        <end position="249"/>
    </location>
</feature>
<evidence type="ECO:0000256" key="2">
    <source>
        <dbReference type="ARBA" id="ARBA00022771"/>
    </source>
</evidence>
<dbReference type="PANTHER" id="PTHR14493:SF50">
    <property type="entry name" value="RING FINGER PROTEIN UNKEMPT"/>
    <property type="match status" value="1"/>
</dbReference>
<evidence type="ECO:0000256" key="1">
    <source>
        <dbReference type="ARBA" id="ARBA00022723"/>
    </source>
</evidence>
<evidence type="ECO:0000256" key="3">
    <source>
        <dbReference type="ARBA" id="ARBA00022833"/>
    </source>
</evidence>
<organism evidence="8 9">
    <name type="scientific">Prorocentrum cordatum</name>
    <dbReference type="NCBI Taxonomy" id="2364126"/>
    <lineage>
        <taxon>Eukaryota</taxon>
        <taxon>Sar</taxon>
        <taxon>Alveolata</taxon>
        <taxon>Dinophyceae</taxon>
        <taxon>Prorocentrales</taxon>
        <taxon>Prorocentraceae</taxon>
        <taxon>Prorocentrum</taxon>
    </lineage>
</organism>
<keyword evidence="2 5" id="KW-0863">Zinc-finger</keyword>
<evidence type="ECO:0000256" key="5">
    <source>
        <dbReference type="PROSITE-ProRule" id="PRU00723"/>
    </source>
</evidence>
<dbReference type="Proteomes" id="UP001189429">
    <property type="component" value="Unassembled WGS sequence"/>
</dbReference>
<sequence>AILAQAVWDRGGNRATGHRGLVESAGASAHDAGAVLPRRARGGRGPVPDRSGGRRAAGLAGVGGAVRPPAVRLPLRHHDVPAVRERALPPARGRLGQRAPPVFRLPLRVPAEAPPRRRRHGAAEVLGRLLRLRRRGAGVPLRRPVPVRPHARGGHLPRRQVQDRALWRPRLPRRGRLLLRPRRGRAPHHGARALLLLERLRRRRLRRGGRPVVRGHVDVRPRHRGGGRPAAAGGGRRARGGRRELLPPGRGGVQAPLLRLLPARGQLPPRGHLRLRPHREEIRLPLLAPEEEDQRPAALSNDFFMLRFKTHWCPIGVQHDWQTCVYAHNYQDARRHPAIGYGPRPCPHWKRQEASLEYSRRCPLGVRCPFSHGAKEQLYHPDSFKTVTCQDSQSTSCPRGKLCAFWHNRSQQRLRSSAKSEYNYKAPLGEEKVCAHLQQDFLTPPFKLLNSLQASMQTMECDVLLDALQPDEMMCGLCDGPQDVVLQDWSLQVCGPGGAATPTTQATQSPATDSDEAGSAVGSDKPIPVQDEDGLDAVVFGSISEADLAMAAPHEAQSHAWQLQGGSPGDCDPSGAVMGQPWGTQVCFGETLVVPAYIPSSSDSGEPTQMLFYMPLPPQMPQMAMVPVAVPMPAPGPEVTYEVMVPVSAAGEALPLEGACATPHFEEAPAPAHHGFLAAAGAGGAMTTQGAGVTPQFEEAPAPEHCGLVPAAEGAAEAATGSGGGGDDDGECESPAYRRPRALSH</sequence>
<dbReference type="Gene3D" id="3.30.1370.210">
    <property type="match status" value="1"/>
</dbReference>
<evidence type="ECO:0000313" key="9">
    <source>
        <dbReference type="Proteomes" id="UP001189429"/>
    </source>
</evidence>
<keyword evidence="9" id="KW-1185">Reference proteome</keyword>
<feature type="region of interest" description="Disordered" evidence="6">
    <location>
        <begin position="711"/>
        <end position="745"/>
    </location>
</feature>
<comment type="caution">
    <text evidence="8">The sequence shown here is derived from an EMBL/GenBank/DDBJ whole genome shotgun (WGS) entry which is preliminary data.</text>
</comment>
<dbReference type="PROSITE" id="PS50103">
    <property type="entry name" value="ZF_C3H1"/>
    <property type="match status" value="2"/>
</dbReference>
<dbReference type="Pfam" id="PF25512">
    <property type="entry name" value="zf-CCCH_AtC3H23"/>
    <property type="match status" value="1"/>
</dbReference>
<keyword evidence="1 5" id="KW-0479">Metal-binding</keyword>
<keyword evidence="3 5" id="KW-0862">Zinc</keyword>
<reference evidence="8" key="1">
    <citation type="submission" date="2023-10" db="EMBL/GenBank/DDBJ databases">
        <authorList>
            <person name="Chen Y."/>
            <person name="Shah S."/>
            <person name="Dougan E. K."/>
            <person name="Thang M."/>
            <person name="Chan C."/>
        </authorList>
    </citation>
    <scope>NUCLEOTIDE SEQUENCE [LARGE SCALE GENOMIC DNA]</scope>
</reference>
<evidence type="ECO:0000313" key="8">
    <source>
        <dbReference type="EMBL" id="CAK0826144.1"/>
    </source>
</evidence>
<dbReference type="InterPro" id="IPR057444">
    <property type="entry name" value="Znf-CCCH_AtC3H23-like"/>
</dbReference>
<feature type="compositionally biased region" description="Basic residues" evidence="6">
    <location>
        <begin position="149"/>
        <end position="158"/>
    </location>
</feature>
<dbReference type="SMART" id="SM00356">
    <property type="entry name" value="ZnF_C3H1"/>
    <property type="match status" value="2"/>
</dbReference>
<evidence type="ECO:0000256" key="6">
    <source>
        <dbReference type="SAM" id="MobiDB-lite"/>
    </source>
</evidence>
<feature type="compositionally biased region" description="Low complexity" evidence="6">
    <location>
        <begin position="711"/>
        <end position="720"/>
    </location>
</feature>
<accession>A0ABN9S388</accession>
<feature type="region of interest" description="Disordered" evidence="6">
    <location>
        <begin position="13"/>
        <end position="61"/>
    </location>
</feature>
<keyword evidence="4" id="KW-0238">DNA-binding</keyword>
<gene>
    <name evidence="8" type="ORF">PCOR1329_LOCUS26081</name>
</gene>
<dbReference type="InterPro" id="IPR045234">
    <property type="entry name" value="Unkempt-like"/>
</dbReference>
<feature type="zinc finger region" description="C3H1-type" evidence="5">
    <location>
        <begin position="383"/>
        <end position="410"/>
    </location>
</feature>
<feature type="region of interest" description="Disordered" evidence="6">
    <location>
        <begin position="497"/>
        <end position="531"/>
    </location>
</feature>
<feature type="domain" description="C3H1-type" evidence="7">
    <location>
        <begin position="383"/>
        <end position="410"/>
    </location>
</feature>
<name>A0ABN9S388_9DINO</name>
<dbReference type="PANTHER" id="PTHR14493">
    <property type="entry name" value="UNKEMPT FAMILY MEMBER"/>
    <property type="match status" value="1"/>
</dbReference>
<feature type="compositionally biased region" description="Low complexity" evidence="6">
    <location>
        <begin position="46"/>
        <end position="61"/>
    </location>
</feature>
<proteinExistence type="predicted"/>
<dbReference type="EMBL" id="CAUYUJ010009215">
    <property type="protein sequence ID" value="CAK0826144.1"/>
    <property type="molecule type" value="Genomic_DNA"/>
</dbReference>
<feature type="zinc finger region" description="C3H1-type" evidence="5">
    <location>
        <begin position="340"/>
        <end position="375"/>
    </location>
</feature>
<dbReference type="InterPro" id="IPR000571">
    <property type="entry name" value="Znf_CCCH"/>
</dbReference>